<dbReference type="InterPro" id="IPR003594">
    <property type="entry name" value="HATPase_dom"/>
</dbReference>
<dbReference type="AlphaFoldDB" id="A0A1J5QKB9"/>
<keyword evidence="1" id="KW-0723">Serine/threonine-protein kinase</keyword>
<protein>
    <submittedName>
        <fullName evidence="3">Serine/threonine-protein kinase BtrW</fullName>
        <ecNumber evidence="3">2.7.11.1</ecNumber>
    </submittedName>
</protein>
<keyword evidence="3" id="KW-0808">Transferase</keyword>
<gene>
    <name evidence="3" type="primary">btrW</name>
    <name evidence="3" type="ORF">GALL_378680</name>
</gene>
<proteinExistence type="predicted"/>
<evidence type="ECO:0000259" key="2">
    <source>
        <dbReference type="Pfam" id="PF13581"/>
    </source>
</evidence>
<reference evidence="3" key="1">
    <citation type="submission" date="2016-10" db="EMBL/GenBank/DDBJ databases">
        <title>Sequence of Gallionella enrichment culture.</title>
        <authorList>
            <person name="Poehlein A."/>
            <person name="Muehling M."/>
            <person name="Daniel R."/>
        </authorList>
    </citation>
    <scope>NUCLEOTIDE SEQUENCE</scope>
</reference>
<dbReference type="CDD" id="cd16936">
    <property type="entry name" value="HATPase_RsbW-like"/>
    <property type="match status" value="1"/>
</dbReference>
<dbReference type="InterPro" id="IPR036890">
    <property type="entry name" value="HATPase_C_sf"/>
</dbReference>
<dbReference type="InterPro" id="IPR050267">
    <property type="entry name" value="Anti-sigma-factor_SerPK"/>
</dbReference>
<evidence type="ECO:0000313" key="3">
    <source>
        <dbReference type="EMBL" id="OIQ80375.1"/>
    </source>
</evidence>
<dbReference type="EMBL" id="MLJW01001069">
    <property type="protein sequence ID" value="OIQ80375.1"/>
    <property type="molecule type" value="Genomic_DNA"/>
</dbReference>
<dbReference type="GO" id="GO:0004674">
    <property type="term" value="F:protein serine/threonine kinase activity"/>
    <property type="evidence" value="ECO:0007669"/>
    <property type="project" value="UniProtKB-KW"/>
</dbReference>
<dbReference type="EC" id="2.7.11.1" evidence="3"/>
<name>A0A1J5QKB9_9ZZZZ</name>
<comment type="caution">
    <text evidence="3">The sequence shown here is derived from an EMBL/GenBank/DDBJ whole genome shotgun (WGS) entry which is preliminary data.</text>
</comment>
<sequence length="153" mass="16247">MPCDANVVQDPGGGLCLTFESNPMAVRVALISVRAHLSPLLPSPDDRDTAELVLAEVLNNIVEHAYGNRSGSIELLIRPTGTGLCCAVIDDGTPMPGHTPPSGRLVGGVRPDDLPEGGFGWHLIRGLSKGLCYQRQGGRNRLSFELMTAQSCD</sequence>
<dbReference type="Gene3D" id="3.30.565.10">
    <property type="entry name" value="Histidine kinase-like ATPase, C-terminal domain"/>
    <property type="match status" value="1"/>
</dbReference>
<evidence type="ECO:0000256" key="1">
    <source>
        <dbReference type="ARBA" id="ARBA00022527"/>
    </source>
</evidence>
<feature type="domain" description="Histidine kinase/HSP90-like ATPase" evidence="2">
    <location>
        <begin position="19"/>
        <end position="144"/>
    </location>
</feature>
<dbReference type="SUPFAM" id="SSF55874">
    <property type="entry name" value="ATPase domain of HSP90 chaperone/DNA topoisomerase II/histidine kinase"/>
    <property type="match status" value="1"/>
</dbReference>
<dbReference type="Pfam" id="PF13581">
    <property type="entry name" value="HATPase_c_2"/>
    <property type="match status" value="1"/>
</dbReference>
<accession>A0A1J5QKB9</accession>
<organism evidence="3">
    <name type="scientific">mine drainage metagenome</name>
    <dbReference type="NCBI Taxonomy" id="410659"/>
    <lineage>
        <taxon>unclassified sequences</taxon>
        <taxon>metagenomes</taxon>
        <taxon>ecological metagenomes</taxon>
    </lineage>
</organism>
<dbReference type="PANTHER" id="PTHR35526">
    <property type="entry name" value="ANTI-SIGMA-F FACTOR RSBW-RELATED"/>
    <property type="match status" value="1"/>
</dbReference>
<keyword evidence="3" id="KW-0418">Kinase</keyword>
<dbReference type="PANTHER" id="PTHR35526:SF3">
    <property type="entry name" value="ANTI-SIGMA-F FACTOR RSBW"/>
    <property type="match status" value="1"/>
</dbReference>